<evidence type="ECO:0008006" key="4">
    <source>
        <dbReference type="Google" id="ProtNLM"/>
    </source>
</evidence>
<protein>
    <recommendedName>
        <fullName evidence="4">DUF541 domain-containing protein</fullName>
    </recommendedName>
</protein>
<gene>
    <name evidence="2" type="ORF">IAB91_03975</name>
</gene>
<accession>A0A9D9IKG7</accession>
<feature type="signal peptide" evidence="1">
    <location>
        <begin position="1"/>
        <end position="22"/>
    </location>
</feature>
<dbReference type="EMBL" id="JADIMD010000053">
    <property type="protein sequence ID" value="MBO8474434.1"/>
    <property type="molecule type" value="Genomic_DNA"/>
</dbReference>
<reference evidence="2" key="1">
    <citation type="submission" date="2020-10" db="EMBL/GenBank/DDBJ databases">
        <authorList>
            <person name="Gilroy R."/>
        </authorList>
    </citation>
    <scope>NUCLEOTIDE SEQUENCE</scope>
    <source>
        <strain evidence="2">B1-13419</strain>
    </source>
</reference>
<keyword evidence="1" id="KW-0732">Signal</keyword>
<evidence type="ECO:0000313" key="2">
    <source>
        <dbReference type="EMBL" id="MBO8474434.1"/>
    </source>
</evidence>
<evidence type="ECO:0000313" key="3">
    <source>
        <dbReference type="Proteomes" id="UP000823757"/>
    </source>
</evidence>
<proteinExistence type="predicted"/>
<reference evidence="2" key="2">
    <citation type="journal article" date="2021" name="PeerJ">
        <title>Extensive microbial diversity within the chicken gut microbiome revealed by metagenomics and culture.</title>
        <authorList>
            <person name="Gilroy R."/>
            <person name="Ravi A."/>
            <person name="Getino M."/>
            <person name="Pursley I."/>
            <person name="Horton D.L."/>
            <person name="Alikhan N.F."/>
            <person name="Baker D."/>
            <person name="Gharbi K."/>
            <person name="Hall N."/>
            <person name="Watson M."/>
            <person name="Adriaenssens E.M."/>
            <person name="Foster-Nyarko E."/>
            <person name="Jarju S."/>
            <person name="Secka A."/>
            <person name="Antonio M."/>
            <person name="Oren A."/>
            <person name="Chaudhuri R.R."/>
            <person name="La Ragione R."/>
            <person name="Hildebrand F."/>
            <person name="Pallen M.J."/>
        </authorList>
    </citation>
    <scope>NUCLEOTIDE SEQUENCE</scope>
    <source>
        <strain evidence="2">B1-13419</strain>
    </source>
</reference>
<name>A0A9D9IKG7_9BACT</name>
<feature type="chain" id="PRO_5038658637" description="DUF541 domain-containing protein" evidence="1">
    <location>
        <begin position="23"/>
        <end position="84"/>
    </location>
</feature>
<evidence type="ECO:0000256" key="1">
    <source>
        <dbReference type="SAM" id="SignalP"/>
    </source>
</evidence>
<dbReference type="Proteomes" id="UP000823757">
    <property type="component" value="Unassembled WGS sequence"/>
</dbReference>
<comment type="caution">
    <text evidence="2">The sequence shown here is derived from an EMBL/GenBank/DDBJ whole genome shotgun (WGS) entry which is preliminary data.</text>
</comment>
<sequence length="84" mass="8918">MRVAFALALCMALLLPQTILHAQKIIPVHGEYTYIVPGNESLDQAKVTALERAKISILADTFGTVVGATSTITVSSENDSSDIS</sequence>
<organism evidence="2 3">
    <name type="scientific">Candidatus Cryptobacteroides faecigallinarum</name>
    <dbReference type="NCBI Taxonomy" id="2840763"/>
    <lineage>
        <taxon>Bacteria</taxon>
        <taxon>Pseudomonadati</taxon>
        <taxon>Bacteroidota</taxon>
        <taxon>Bacteroidia</taxon>
        <taxon>Bacteroidales</taxon>
        <taxon>Candidatus Cryptobacteroides</taxon>
    </lineage>
</organism>
<dbReference type="AlphaFoldDB" id="A0A9D9IKG7"/>